<dbReference type="InterPro" id="IPR016024">
    <property type="entry name" value="ARM-type_fold"/>
</dbReference>
<dbReference type="eggNOG" id="ENOG502SSKR">
    <property type="taxonomic scope" value="Eukaryota"/>
</dbReference>
<keyword evidence="2" id="KW-1185">Reference proteome</keyword>
<organism evidence="1 2">
    <name type="scientific">Theileria orientalis strain Shintoku</name>
    <dbReference type="NCBI Taxonomy" id="869250"/>
    <lineage>
        <taxon>Eukaryota</taxon>
        <taxon>Sar</taxon>
        <taxon>Alveolata</taxon>
        <taxon>Apicomplexa</taxon>
        <taxon>Aconoidasida</taxon>
        <taxon>Piroplasmida</taxon>
        <taxon>Theileriidae</taxon>
        <taxon>Theileria</taxon>
    </lineage>
</organism>
<proteinExistence type="predicted"/>
<protein>
    <submittedName>
        <fullName evidence="1">Uncharacterized protein</fullName>
    </submittedName>
</protein>
<dbReference type="VEuPathDB" id="PiroplasmaDB:TOT_020000578"/>
<dbReference type="EMBL" id="AP011947">
    <property type="protein sequence ID" value="BAM40319.1"/>
    <property type="molecule type" value="Genomic_DNA"/>
</dbReference>
<name>J4DP96_THEOR</name>
<accession>J4DP96</accession>
<dbReference type="SUPFAM" id="SSF48371">
    <property type="entry name" value="ARM repeat"/>
    <property type="match status" value="1"/>
</dbReference>
<dbReference type="GeneID" id="20714716"/>
<dbReference type="OrthoDB" id="361925at2759"/>
<sequence length="1291" mass="146319">MPTDTIVSQVSVNTYINKPSTPKEPNQIINTDLEHVYCDSLKNQSLSDPPRKTEESNFYLSKFNSDLRDRLQNLFRYGSHSSLLEDEAFVYLEPLKKFLQNANVSYEQRNLLEFCLLILIFLKNNKKDCNNSNIELSLDSIHKFDICPEIVSKIVHGSRLFYKNQGDELELLVNVCIWTTEVGNSPNLIQLCYQLLIQALRCGYKSDLVESYIRNSILSRSSVITYISHTQSHYQHVYWNLRILQVALSKKMLKEEDAKKVREFGLNALKLSNKSLYILDETACLLAQVWMVEGEDFDIGMENRLRVLVKLLSTSDNSFLIHFKMEELTKLAISGPLEQRKLALKCLSLVPEKHGNAVLTKVIEKLLYKNNFTTYRSFIKNLDLGILTIGSKYLKDLDSAVKYLNSLHKLTNNIIYGSEINKGESARSSVLEGATAEKESKVYDYDFVVLLKILTATPLGPCCIKRIIEKLNALKSNLNQYYYQIFDLVNAIIATRSQISEMNTMSVDVDYGPDLSLYLLLGMDANFTSIRRDYIRALTISTNHIDFDYVNYIMKTIKNIVKRIGRGSRTCSTASYCKAGATVDTEASDNGLKKANEGTPSSCIDRAAVTTVKAYSEWALKIMVTGLCEYLEVFIEHNALGIYGANHPRINKLCKGTIDLFKSIVKNTSVTSDLSIVAQMVKVLKGMYEYNKGTLAKMQTVIHKIVGVISESQAGERSGFEEQVDGYKEELLVNFCSLYEAVSCEELPFHLVEPAVLALVYKECAGHAARGLCNTITLHATKKILQTTANQLTLLEAHDWGGHVIADLRSLVSLVLTKLKRKHCSLVERGLAHTFKFYSHNFRLTQDSMEKRLKELLDVGLVHLYHVDEVKLFESDYTLAPDVVQNMYVSRISRLQVSHEVLSSVPWAGTSRLVCIMDEVAQRGPNDQKTWSTLLRRADIILDSFNSNNLSRMAVILTKNTYSDSSFLERLKSQCLKKAEESDLLSCCGFLYALNKMGLCDARVLSQFRPRVTEQLSSAKDSYPLVLILNAYCTSKDRQMVIALLSELKGYTASLKPQAFAMIIIDVLSNFSDPEVLGNLETFILNSLNCIESMDLRSLVRLYSVFSGTSHPLRDQYLETLANTLSNSIHHATLHQLSTVLLGYTRCSVDTKLLRAVIDSIKLKYESGDLQELLFLLSNLLKLNLNELSLVEDLVNRIVKFKHINGVQLSNLVYLGGKHKLDIPYRFIFEHYQRLKDTFAPRDLALFAYGMHKLGDLSLHPELYERARQIANNDYDTTSHTILKKVFTNLN</sequence>
<dbReference type="Proteomes" id="UP000003786">
    <property type="component" value="Chromosome 2"/>
</dbReference>
<gene>
    <name evidence="1" type="ORF">TOT_020000578</name>
</gene>
<dbReference type="KEGG" id="tot:TOT_020000578"/>
<dbReference type="RefSeq" id="XP_009690620.1">
    <property type="nucleotide sequence ID" value="XM_009692325.1"/>
</dbReference>
<evidence type="ECO:0000313" key="1">
    <source>
        <dbReference type="EMBL" id="BAM40319.1"/>
    </source>
</evidence>
<evidence type="ECO:0000313" key="2">
    <source>
        <dbReference type="Proteomes" id="UP000003786"/>
    </source>
</evidence>
<reference evidence="1 2" key="1">
    <citation type="journal article" date="2012" name="MBio">
        <title>Comparative genome analysis of three eukaryotic parasites with differing abilities to transform leukocytes reveals key mediators of Theileria-induced leukocyte transformation.</title>
        <authorList>
            <person name="Hayashida K."/>
            <person name="Hara Y."/>
            <person name="Abe T."/>
            <person name="Yamasaki C."/>
            <person name="Toyoda A."/>
            <person name="Kosuge T."/>
            <person name="Suzuki Y."/>
            <person name="Sato Y."/>
            <person name="Kawashima S."/>
            <person name="Katayama T."/>
            <person name="Wakaguri H."/>
            <person name="Inoue N."/>
            <person name="Homma K."/>
            <person name="Tada-Umezaki M."/>
            <person name="Yagi Y."/>
            <person name="Fujii Y."/>
            <person name="Habara T."/>
            <person name="Kanehisa M."/>
            <person name="Watanabe H."/>
            <person name="Ito K."/>
            <person name="Gojobori T."/>
            <person name="Sugawara H."/>
            <person name="Imanishi T."/>
            <person name="Weir W."/>
            <person name="Gardner M."/>
            <person name="Pain A."/>
            <person name="Shiels B."/>
            <person name="Hattori M."/>
            <person name="Nene V."/>
            <person name="Sugimoto C."/>
        </authorList>
    </citation>
    <scope>NUCLEOTIDE SEQUENCE [LARGE SCALE GENOMIC DNA]</scope>
    <source>
        <strain evidence="1 2">Shintoku</strain>
    </source>
</reference>